<evidence type="ECO:0000313" key="1">
    <source>
        <dbReference type="EMBL" id="SHF77505.1"/>
    </source>
</evidence>
<organism evidence="1 2">
    <name type="scientific">Microbulbifer donghaiensis</name>
    <dbReference type="NCBI Taxonomy" id="494016"/>
    <lineage>
        <taxon>Bacteria</taxon>
        <taxon>Pseudomonadati</taxon>
        <taxon>Pseudomonadota</taxon>
        <taxon>Gammaproteobacteria</taxon>
        <taxon>Cellvibrionales</taxon>
        <taxon>Microbulbiferaceae</taxon>
        <taxon>Microbulbifer</taxon>
    </lineage>
</organism>
<proteinExistence type="predicted"/>
<keyword evidence="2" id="KW-1185">Reference proteome</keyword>
<dbReference type="Proteomes" id="UP000184170">
    <property type="component" value="Unassembled WGS sequence"/>
</dbReference>
<dbReference type="EMBL" id="FQVA01000003">
    <property type="protein sequence ID" value="SHF77505.1"/>
    <property type="molecule type" value="Genomic_DNA"/>
</dbReference>
<evidence type="ECO:0000313" key="2">
    <source>
        <dbReference type="Proteomes" id="UP000184170"/>
    </source>
</evidence>
<name>A0A1M5EE59_9GAMM</name>
<dbReference type="AlphaFoldDB" id="A0A1M5EE59"/>
<reference evidence="2" key="1">
    <citation type="submission" date="2016-11" db="EMBL/GenBank/DDBJ databases">
        <authorList>
            <person name="Varghese N."/>
            <person name="Submissions S."/>
        </authorList>
    </citation>
    <scope>NUCLEOTIDE SEQUENCE [LARGE SCALE GENOMIC DNA]</scope>
    <source>
        <strain evidence="2">CGMCC 1.7063</strain>
    </source>
</reference>
<protein>
    <submittedName>
        <fullName evidence="1">Uncharacterized protein</fullName>
    </submittedName>
</protein>
<gene>
    <name evidence="1" type="ORF">SAMN04487965_2671</name>
</gene>
<sequence>MLLLQSWLHVQAARYIKSLGAQGISLGMNGQNLNLSPES</sequence>
<accession>A0A1M5EE59</accession>